<evidence type="ECO:0000313" key="2">
    <source>
        <dbReference type="EMBL" id="SVA73078.1"/>
    </source>
</evidence>
<dbReference type="InterPro" id="IPR050266">
    <property type="entry name" value="AB_hydrolase_sf"/>
</dbReference>
<name>A0A381Y7Q7_9ZZZZ</name>
<organism evidence="2">
    <name type="scientific">marine metagenome</name>
    <dbReference type="NCBI Taxonomy" id="408172"/>
    <lineage>
        <taxon>unclassified sequences</taxon>
        <taxon>metagenomes</taxon>
        <taxon>ecological metagenomes</taxon>
    </lineage>
</organism>
<dbReference type="PANTHER" id="PTHR43798">
    <property type="entry name" value="MONOACYLGLYCEROL LIPASE"/>
    <property type="match status" value="1"/>
</dbReference>
<gene>
    <name evidence="2" type="ORF">METZ01_LOCUS125932</name>
</gene>
<dbReference type="InterPro" id="IPR029058">
    <property type="entry name" value="AB_hydrolase_fold"/>
</dbReference>
<feature type="domain" description="AB hydrolase-1" evidence="1">
    <location>
        <begin position="16"/>
        <end position="114"/>
    </location>
</feature>
<reference evidence="2" key="1">
    <citation type="submission" date="2018-05" db="EMBL/GenBank/DDBJ databases">
        <authorList>
            <person name="Lanie J.A."/>
            <person name="Ng W.-L."/>
            <person name="Kazmierczak K.M."/>
            <person name="Andrzejewski T.M."/>
            <person name="Davidsen T.M."/>
            <person name="Wayne K.J."/>
            <person name="Tettelin H."/>
            <person name="Glass J.I."/>
            <person name="Rusch D."/>
            <person name="Podicherti R."/>
            <person name="Tsui H.-C.T."/>
            <person name="Winkler M.E."/>
        </authorList>
    </citation>
    <scope>NUCLEOTIDE SEQUENCE</scope>
</reference>
<dbReference type="PRINTS" id="PR00111">
    <property type="entry name" value="ABHYDROLASE"/>
</dbReference>
<dbReference type="Gene3D" id="3.40.50.1820">
    <property type="entry name" value="alpha/beta hydrolase"/>
    <property type="match status" value="1"/>
</dbReference>
<dbReference type="AlphaFoldDB" id="A0A381Y7Q7"/>
<sequence>MIKPINCSYSIDGEGPPLFLIHGIGAARDAWRFILPNLVKKFTIITYDLRGHGSSPKSQYVFDLEDLVEDLELLRHTTGFKTAFFAGHSLGGMIAPAYALKYQDHVKAIGLLSTAAGRTQEDKNKILTVIKLMEEEGIPQTLPTLVKRWFTDDFIKKFPEIIEKRIQQVADTDPDIFLNVFRIYANTEMQSWLHRISLPALVLTGENDGACNPRLNQLMVNELKNSELTILPDLKHSILIEAPNLVSESLSNFFLKYN</sequence>
<dbReference type="InterPro" id="IPR000073">
    <property type="entry name" value="AB_hydrolase_1"/>
</dbReference>
<protein>
    <recommendedName>
        <fullName evidence="1">AB hydrolase-1 domain-containing protein</fullName>
    </recommendedName>
</protein>
<accession>A0A381Y7Q7</accession>
<proteinExistence type="predicted"/>
<dbReference type="Pfam" id="PF00561">
    <property type="entry name" value="Abhydrolase_1"/>
    <property type="match status" value="1"/>
</dbReference>
<dbReference type="SUPFAM" id="SSF53474">
    <property type="entry name" value="alpha/beta-Hydrolases"/>
    <property type="match status" value="1"/>
</dbReference>
<evidence type="ECO:0000259" key="1">
    <source>
        <dbReference type="Pfam" id="PF00561"/>
    </source>
</evidence>
<dbReference type="EMBL" id="UINC01017588">
    <property type="protein sequence ID" value="SVA73078.1"/>
    <property type="molecule type" value="Genomic_DNA"/>
</dbReference>